<dbReference type="Proteomes" id="UP000001963">
    <property type="component" value="Chromosome"/>
</dbReference>
<reference evidence="1 2" key="1">
    <citation type="journal article" date="2007" name="J. Bacteriol.">
        <title>Genome sequence analysis of the emerging human pathogenic acetic acid bacterium Granulibacter bethesdensis.</title>
        <authorList>
            <person name="Greenberg D.E."/>
            <person name="Porcella S.F."/>
            <person name="Zelazny A.M."/>
            <person name="Virtaneva K."/>
            <person name="Sturdevant D.E."/>
            <person name="Kupko J.J.III."/>
            <person name="Barbian K.D."/>
            <person name="Babar A."/>
            <person name="Dorward D.W."/>
            <person name="Holland S.M."/>
        </authorList>
    </citation>
    <scope>NUCLEOTIDE SEQUENCE [LARGE SCALE GENOMIC DNA]</scope>
    <source>
        <strain evidence="2">ATCC BAA-1260 / CGDNIH1</strain>
    </source>
</reference>
<dbReference type="EMBL" id="CP000394">
    <property type="protein sequence ID" value="ASV62329.1"/>
    <property type="molecule type" value="Genomic_DNA"/>
</dbReference>
<sequence>MDRFPSCGLSFQWSQIDHSSETPFISHGAATDMIVLTDSIKLLAYEYQCANLAIVKALDAYTPVWCFT</sequence>
<dbReference type="AlphaFoldDB" id="A0A286M2T0"/>
<organism evidence="1 2">
    <name type="scientific">Granulibacter bethesdensis (strain ATCC BAA-1260 / CGDNIH1)</name>
    <dbReference type="NCBI Taxonomy" id="391165"/>
    <lineage>
        <taxon>Bacteria</taxon>
        <taxon>Pseudomonadati</taxon>
        <taxon>Pseudomonadota</taxon>
        <taxon>Alphaproteobacteria</taxon>
        <taxon>Acetobacterales</taxon>
        <taxon>Acetobacteraceae</taxon>
        <taxon>Granulibacter</taxon>
    </lineage>
</organism>
<gene>
    <name evidence="1" type="ordered locus">GbCGDNIH1_7212</name>
</gene>
<dbReference type="KEGG" id="gbe:GbCGDNIH1_7212"/>
<protein>
    <submittedName>
        <fullName evidence="1">Uncharacterized protein</fullName>
    </submittedName>
</protein>
<accession>A0A286M2T0</accession>
<evidence type="ECO:0000313" key="1">
    <source>
        <dbReference type="EMBL" id="ASV62329.1"/>
    </source>
</evidence>
<keyword evidence="2" id="KW-1185">Reference proteome</keyword>
<name>A0A286M2T0_GRABC</name>
<proteinExistence type="predicted"/>
<evidence type="ECO:0000313" key="2">
    <source>
        <dbReference type="Proteomes" id="UP000001963"/>
    </source>
</evidence>